<evidence type="ECO:0000256" key="1">
    <source>
        <dbReference type="ARBA" id="ARBA00004123"/>
    </source>
</evidence>
<proteinExistence type="predicted"/>
<organism evidence="8 9">
    <name type="scientific">Knufia fluminis</name>
    <dbReference type="NCBI Taxonomy" id="191047"/>
    <lineage>
        <taxon>Eukaryota</taxon>
        <taxon>Fungi</taxon>
        <taxon>Dikarya</taxon>
        <taxon>Ascomycota</taxon>
        <taxon>Pezizomycotina</taxon>
        <taxon>Eurotiomycetes</taxon>
        <taxon>Chaetothyriomycetidae</taxon>
        <taxon>Chaetothyriales</taxon>
        <taxon>Trichomeriaceae</taxon>
        <taxon>Knufia</taxon>
    </lineage>
</organism>
<dbReference type="Gene3D" id="4.10.240.10">
    <property type="entry name" value="Zn(2)-C6 fungal-type DNA-binding domain"/>
    <property type="match status" value="1"/>
</dbReference>
<comment type="caution">
    <text evidence="8">The sequence shown here is derived from an EMBL/GenBank/DDBJ whole genome shotgun (WGS) entry which is preliminary data.</text>
</comment>
<dbReference type="GO" id="GO:0000981">
    <property type="term" value="F:DNA-binding transcription factor activity, RNA polymerase II-specific"/>
    <property type="evidence" value="ECO:0007669"/>
    <property type="project" value="InterPro"/>
</dbReference>
<dbReference type="Pfam" id="PF04082">
    <property type="entry name" value="Fungal_trans"/>
    <property type="match status" value="1"/>
</dbReference>
<gene>
    <name evidence="8" type="ORF">OHC33_005614</name>
</gene>
<dbReference type="InterPro" id="IPR036864">
    <property type="entry name" value="Zn2-C6_fun-type_DNA-bd_sf"/>
</dbReference>
<dbReference type="PANTHER" id="PTHR47540:SF6">
    <property type="entry name" value="ZN(II)2CYS6 TRANSCRIPTION FACTOR (EUROFUNG)"/>
    <property type="match status" value="1"/>
</dbReference>
<dbReference type="GO" id="GO:0043565">
    <property type="term" value="F:sequence-specific DNA binding"/>
    <property type="evidence" value="ECO:0007669"/>
    <property type="project" value="TreeGrafter"/>
</dbReference>
<dbReference type="GO" id="GO:0045944">
    <property type="term" value="P:positive regulation of transcription by RNA polymerase II"/>
    <property type="evidence" value="ECO:0007669"/>
    <property type="project" value="TreeGrafter"/>
</dbReference>
<reference evidence="8 9" key="1">
    <citation type="submission" date="2022-12" db="EMBL/GenBank/DDBJ databases">
        <title>Genomic features and morphological characterization of a novel Knufia sp. strain isolated from spacecraft assembly facility.</title>
        <authorList>
            <person name="Teixeira M."/>
            <person name="Chander A.M."/>
            <person name="Stajich J.E."/>
            <person name="Venkateswaran K."/>
        </authorList>
    </citation>
    <scope>NUCLEOTIDE SEQUENCE [LARGE SCALE GENOMIC DNA]</scope>
    <source>
        <strain evidence="8 9">FJI-L2-BK-P2</strain>
    </source>
</reference>
<dbReference type="GO" id="GO:0006351">
    <property type="term" value="P:DNA-templated transcription"/>
    <property type="evidence" value="ECO:0007669"/>
    <property type="project" value="InterPro"/>
</dbReference>
<dbReference type="AlphaFoldDB" id="A0AAN8I7C2"/>
<name>A0AAN8I7C2_9EURO</name>
<keyword evidence="6" id="KW-0539">Nucleus</keyword>
<evidence type="ECO:0000256" key="3">
    <source>
        <dbReference type="ARBA" id="ARBA00023015"/>
    </source>
</evidence>
<dbReference type="CDD" id="cd12148">
    <property type="entry name" value="fungal_TF_MHR"/>
    <property type="match status" value="1"/>
</dbReference>
<keyword evidence="9" id="KW-1185">Reference proteome</keyword>
<evidence type="ECO:0000256" key="5">
    <source>
        <dbReference type="ARBA" id="ARBA00023163"/>
    </source>
</evidence>
<keyword evidence="2" id="KW-0479">Metal-binding</keyword>
<dbReference type="EMBL" id="JAKLMC020000012">
    <property type="protein sequence ID" value="KAK5953046.1"/>
    <property type="molecule type" value="Genomic_DNA"/>
</dbReference>
<dbReference type="InterPro" id="IPR007219">
    <property type="entry name" value="XnlR_reg_dom"/>
</dbReference>
<evidence type="ECO:0000256" key="4">
    <source>
        <dbReference type="ARBA" id="ARBA00023125"/>
    </source>
</evidence>
<evidence type="ECO:0000256" key="2">
    <source>
        <dbReference type="ARBA" id="ARBA00022723"/>
    </source>
</evidence>
<dbReference type="CDD" id="cd00067">
    <property type="entry name" value="GAL4"/>
    <property type="match status" value="1"/>
</dbReference>
<dbReference type="PANTHER" id="PTHR47540">
    <property type="entry name" value="THIAMINE REPRESSIBLE GENES REGULATORY PROTEIN THI5"/>
    <property type="match status" value="1"/>
</dbReference>
<dbReference type="SMART" id="SM00066">
    <property type="entry name" value="GAL4"/>
    <property type="match status" value="1"/>
</dbReference>
<evidence type="ECO:0000259" key="7">
    <source>
        <dbReference type="PROSITE" id="PS50048"/>
    </source>
</evidence>
<evidence type="ECO:0000313" key="8">
    <source>
        <dbReference type="EMBL" id="KAK5953046.1"/>
    </source>
</evidence>
<evidence type="ECO:0000313" key="9">
    <source>
        <dbReference type="Proteomes" id="UP001316803"/>
    </source>
</evidence>
<dbReference type="PROSITE" id="PS00463">
    <property type="entry name" value="ZN2_CY6_FUNGAL_1"/>
    <property type="match status" value="1"/>
</dbReference>
<dbReference type="GO" id="GO:0008270">
    <property type="term" value="F:zinc ion binding"/>
    <property type="evidence" value="ECO:0007669"/>
    <property type="project" value="InterPro"/>
</dbReference>
<dbReference type="SUPFAM" id="SSF57701">
    <property type="entry name" value="Zn2/Cys6 DNA-binding domain"/>
    <property type="match status" value="1"/>
</dbReference>
<dbReference type="Pfam" id="PF00172">
    <property type="entry name" value="Zn_clus"/>
    <property type="match status" value="1"/>
</dbReference>
<accession>A0AAN8I7C2</accession>
<evidence type="ECO:0000256" key="6">
    <source>
        <dbReference type="ARBA" id="ARBA00023242"/>
    </source>
</evidence>
<dbReference type="InterPro" id="IPR051711">
    <property type="entry name" value="Stress_Response_Reg"/>
</dbReference>
<sequence>MPRRNGNDGGVKKRVSSACKRCRKHKIKCSGTAPCKTCELRGVRCEFEADERKVLVSEKYLNSLRGRLAGLEGNDDLSYIRITETPISQAVASAENHKTDASMTINGHQQSTAHDVGRPIQGETPSYMEDIATPVDRVPNPLVRKQPAYTQDVGGKLRYLGHSSTWSFSRQVLELVHQHSPVPDPSYNVEGEAYDLTWKSSGLVDLTGLPSQEVSLYLVQTVKFRISTLFHILDEEDFAANINKLYANPSTYAQTARVWFVHYLLIMAFGKALTSNAQAGSHLFVRALSLLPDVPSLCMEPVEATEVLCSIALYLQCIDHRTAAHIYIGQAVRMAQSFGLHTDMQVPDIGDSLVHRCRRIWWTVYVLDRRLSASVGAPSALRDEDITVPTISGDGTSAASVINVRIGQLLGNVLGSVYSVDSKLDKRFVPTVRTVLTGAAALSDELSAFSDSCFGEVSRVAAHLNLAYHQCIVLTTRPFLFYLLKRRLESGRTSATSPLSSSAKGIVQVCIDSATQIVATLSTLREHDLIDSFLSFNLDSAFSSAFVLIMATTSSGQRLAHGRIEILDDMISKGSPLAKLRRSEVEELAQMFKAFNQGRPPEFESPAQSQSAPIDHASLPSLGDPFFDEWNLNDGLSGEQIMSLADTLDGSDLADLWLQSGQFDHALA</sequence>
<feature type="domain" description="Zn(2)-C6 fungal-type" evidence="7">
    <location>
        <begin position="18"/>
        <end position="47"/>
    </location>
</feature>
<dbReference type="SMART" id="SM00906">
    <property type="entry name" value="Fungal_trans"/>
    <property type="match status" value="1"/>
</dbReference>
<keyword evidence="3" id="KW-0805">Transcription regulation</keyword>
<dbReference type="InterPro" id="IPR001138">
    <property type="entry name" value="Zn2Cys6_DnaBD"/>
</dbReference>
<dbReference type="Proteomes" id="UP001316803">
    <property type="component" value="Unassembled WGS sequence"/>
</dbReference>
<protein>
    <recommendedName>
        <fullName evidence="7">Zn(2)-C6 fungal-type domain-containing protein</fullName>
    </recommendedName>
</protein>
<dbReference type="GO" id="GO:0005634">
    <property type="term" value="C:nucleus"/>
    <property type="evidence" value="ECO:0007669"/>
    <property type="project" value="UniProtKB-SubCell"/>
</dbReference>
<keyword evidence="5" id="KW-0804">Transcription</keyword>
<keyword evidence="4" id="KW-0238">DNA-binding</keyword>
<dbReference type="PROSITE" id="PS50048">
    <property type="entry name" value="ZN2_CY6_FUNGAL_2"/>
    <property type="match status" value="1"/>
</dbReference>
<comment type="subcellular location">
    <subcellularLocation>
        <location evidence="1">Nucleus</location>
    </subcellularLocation>
</comment>